<dbReference type="EMBL" id="CP008884">
    <property type="protein sequence ID" value="AIF48880.1"/>
    <property type="molecule type" value="Genomic_DNA"/>
</dbReference>
<feature type="chain" id="PRO_5001706716" description="Lipoprotein" evidence="1">
    <location>
        <begin position="23"/>
        <end position="149"/>
    </location>
</feature>
<dbReference type="InterPro" id="IPR021957">
    <property type="entry name" value="DUF3574"/>
</dbReference>
<proteinExistence type="predicted"/>
<evidence type="ECO:0000313" key="2">
    <source>
        <dbReference type="EMBL" id="AIF48880.1"/>
    </source>
</evidence>
<dbReference type="PROSITE" id="PS51257">
    <property type="entry name" value="PROKAR_LIPOPROTEIN"/>
    <property type="match status" value="1"/>
</dbReference>
<gene>
    <name evidence="2" type="ORF">HY57_17345</name>
</gene>
<dbReference type="STRING" id="1217721.HY57_17345"/>
<protein>
    <recommendedName>
        <fullName evidence="4">Lipoprotein</fullName>
    </recommendedName>
</protein>
<dbReference type="KEGG" id="dja:HY57_17345"/>
<accession>A0A075K462</accession>
<keyword evidence="3" id="KW-1185">Reference proteome</keyword>
<evidence type="ECO:0000256" key="1">
    <source>
        <dbReference type="SAM" id="SignalP"/>
    </source>
</evidence>
<sequence length="149" mass="15909">MTYTRPAAVALAVALLAGCATTAGTPSSRLHGDAAHPAQAAGWVETRLYFGLGPAGDAAHGMGEQGWRAFLDAEVTPRFPDGLSVLDVYGQWQGKGQATPERLRSKMLVIDYADTPANRDKVEAIRAAWKQRTGDQSVLRVTQPAEVSF</sequence>
<feature type="signal peptide" evidence="1">
    <location>
        <begin position="1"/>
        <end position="22"/>
    </location>
</feature>
<keyword evidence="1" id="KW-0732">Signal</keyword>
<dbReference type="Pfam" id="PF12098">
    <property type="entry name" value="DUF3574"/>
    <property type="match status" value="1"/>
</dbReference>
<dbReference type="PATRIC" id="fig|1217721.7.peg.3562"/>
<evidence type="ECO:0008006" key="4">
    <source>
        <dbReference type="Google" id="ProtNLM"/>
    </source>
</evidence>
<dbReference type="OrthoDB" id="794286at2"/>
<dbReference type="AlphaFoldDB" id="A0A075K462"/>
<dbReference type="HOGENOM" id="CLU_122289_0_0_6"/>
<organism evidence="2 3">
    <name type="scientific">Dyella japonica A8</name>
    <dbReference type="NCBI Taxonomy" id="1217721"/>
    <lineage>
        <taxon>Bacteria</taxon>
        <taxon>Pseudomonadati</taxon>
        <taxon>Pseudomonadota</taxon>
        <taxon>Gammaproteobacteria</taxon>
        <taxon>Lysobacterales</taxon>
        <taxon>Rhodanobacteraceae</taxon>
        <taxon>Dyella</taxon>
    </lineage>
</organism>
<evidence type="ECO:0000313" key="3">
    <source>
        <dbReference type="Proteomes" id="UP000027987"/>
    </source>
</evidence>
<name>A0A075K462_9GAMM</name>
<dbReference type="Proteomes" id="UP000027987">
    <property type="component" value="Chromosome"/>
</dbReference>
<reference evidence="2 3" key="1">
    <citation type="submission" date="2014-07" db="EMBL/GenBank/DDBJ databases">
        <title>Complete Genome Sequence of Dyella japonica Strain A8 Isolated from Malaysian Tropical Soil.</title>
        <authorList>
            <person name="Hui R.K.H."/>
            <person name="Chen J.-W."/>
            <person name="Chan K.-G."/>
            <person name="Leung F.C.C."/>
        </authorList>
    </citation>
    <scope>NUCLEOTIDE SEQUENCE [LARGE SCALE GENOMIC DNA]</scope>
    <source>
        <strain evidence="2 3">A8</strain>
    </source>
</reference>
<dbReference type="RefSeq" id="WP_019466896.1">
    <property type="nucleotide sequence ID" value="NZ_ALOY01000179.1"/>
</dbReference>